<evidence type="ECO:0000313" key="3">
    <source>
        <dbReference type="EMBL" id="RBP47683.1"/>
    </source>
</evidence>
<sequence>MSDPHFSASPIRHPLVWVRNKFLAGLAIVIPLVVTFWILRLVYDFIRGLSQPLLESFAGLYNQTMPDPNLHVDIASPHFSQFVSLVGFLIPMGLVVALGVMATNVIGVRVVSAMDKLLLSIPVISFIYKSLKQVIEAFRGFGGTRSFKRVVYVDYPSPGMKLIGFVTGQYDDPKTKKNMSCVFLPGALSPMTGLLIVTETSRLEDAPLSIEDAMKMIFSGGLIGPSSEEEQKAKAARKPKSSKHSEARPQVAQNPDFAHLPTAEDSLDTFVDPPTSGAGGSAAPDKPVLVGAGNRER</sequence>
<keyword evidence="2" id="KW-1133">Transmembrane helix</keyword>
<proteinExistence type="predicted"/>
<accession>A0A366HTR9</accession>
<feature type="transmembrane region" description="Helical" evidence="2">
    <location>
        <begin position="82"/>
        <end position="106"/>
    </location>
</feature>
<evidence type="ECO:0000256" key="2">
    <source>
        <dbReference type="SAM" id="Phobius"/>
    </source>
</evidence>
<dbReference type="AlphaFoldDB" id="A0A366HTR9"/>
<name>A0A366HTR9_9BACT</name>
<reference evidence="3 4" key="1">
    <citation type="submission" date="2018-06" db="EMBL/GenBank/DDBJ databases">
        <title>Genomic Encyclopedia of Type Strains, Phase IV (KMG-IV): sequencing the most valuable type-strain genomes for metagenomic binning, comparative biology and taxonomic classification.</title>
        <authorList>
            <person name="Goeker M."/>
        </authorList>
    </citation>
    <scope>NUCLEOTIDE SEQUENCE [LARGE SCALE GENOMIC DNA]</scope>
    <source>
        <strain evidence="3 4">DSM 25532</strain>
    </source>
</reference>
<dbReference type="RefSeq" id="WP_113956599.1">
    <property type="nucleotide sequence ID" value="NZ_QNRR01000001.1"/>
</dbReference>
<keyword evidence="4" id="KW-1185">Reference proteome</keyword>
<evidence type="ECO:0000313" key="4">
    <source>
        <dbReference type="Proteomes" id="UP000253426"/>
    </source>
</evidence>
<feature type="region of interest" description="Disordered" evidence="1">
    <location>
        <begin position="221"/>
        <end position="297"/>
    </location>
</feature>
<protein>
    <submittedName>
        <fullName evidence="3">Putative membrane protein</fullName>
    </submittedName>
</protein>
<feature type="transmembrane region" description="Helical" evidence="2">
    <location>
        <begin position="22"/>
        <end position="43"/>
    </location>
</feature>
<keyword evidence="2" id="KW-0472">Membrane</keyword>
<dbReference type="PANTHER" id="PTHR31876">
    <property type="entry name" value="COV-LIKE PROTEIN 1"/>
    <property type="match status" value="1"/>
</dbReference>
<dbReference type="PANTHER" id="PTHR31876:SF26">
    <property type="entry name" value="PROTEIN LIKE COV 2"/>
    <property type="match status" value="1"/>
</dbReference>
<organism evidence="3 4">
    <name type="scientific">Roseimicrobium gellanilyticum</name>
    <dbReference type="NCBI Taxonomy" id="748857"/>
    <lineage>
        <taxon>Bacteria</taxon>
        <taxon>Pseudomonadati</taxon>
        <taxon>Verrucomicrobiota</taxon>
        <taxon>Verrucomicrobiia</taxon>
        <taxon>Verrucomicrobiales</taxon>
        <taxon>Verrucomicrobiaceae</taxon>
        <taxon>Roseimicrobium</taxon>
    </lineage>
</organism>
<dbReference type="OrthoDB" id="9780267at2"/>
<gene>
    <name evidence="3" type="ORF">DES53_101481</name>
</gene>
<comment type="caution">
    <text evidence="3">The sequence shown here is derived from an EMBL/GenBank/DDBJ whole genome shotgun (WGS) entry which is preliminary data.</text>
</comment>
<evidence type="ECO:0000256" key="1">
    <source>
        <dbReference type="SAM" id="MobiDB-lite"/>
    </source>
</evidence>
<dbReference type="InterPro" id="IPR007462">
    <property type="entry name" value="COV1-like"/>
</dbReference>
<dbReference type="Pfam" id="PF04367">
    <property type="entry name" value="DUF502"/>
    <property type="match status" value="1"/>
</dbReference>
<dbReference type="EMBL" id="QNRR01000001">
    <property type="protein sequence ID" value="RBP47683.1"/>
    <property type="molecule type" value="Genomic_DNA"/>
</dbReference>
<dbReference type="Proteomes" id="UP000253426">
    <property type="component" value="Unassembled WGS sequence"/>
</dbReference>
<keyword evidence="2" id="KW-0812">Transmembrane</keyword>